<evidence type="ECO:0000256" key="8">
    <source>
        <dbReference type="ARBA" id="ARBA00022824"/>
    </source>
</evidence>
<evidence type="ECO:0000256" key="2">
    <source>
        <dbReference type="ARBA" id="ARBA00004477"/>
    </source>
</evidence>
<evidence type="ECO:0000256" key="10">
    <source>
        <dbReference type="ARBA" id="ARBA00023136"/>
    </source>
</evidence>
<evidence type="ECO:0000256" key="4">
    <source>
        <dbReference type="ARBA" id="ARBA00009386"/>
    </source>
</evidence>
<evidence type="ECO:0000256" key="6">
    <source>
        <dbReference type="ARBA" id="ARBA00022692"/>
    </source>
</evidence>
<accession>A0AAX4P5Y9</accession>
<dbReference type="GO" id="GO:0006487">
    <property type="term" value="P:protein N-linked glycosylation"/>
    <property type="evidence" value="ECO:0007669"/>
    <property type="project" value="TreeGrafter"/>
</dbReference>
<keyword evidence="6 11" id="KW-0812">Transmembrane</keyword>
<dbReference type="InterPro" id="IPR003038">
    <property type="entry name" value="DAD/Ost2"/>
</dbReference>
<dbReference type="PANTHER" id="PTHR10705:SF0">
    <property type="entry name" value="DOLICHYL-DIPHOSPHOOLIGOSACCHARIDE--PROTEIN GLYCOSYLTRANSFERASE SUBUNIT DAD1"/>
    <property type="match status" value="1"/>
</dbReference>
<protein>
    <recommendedName>
        <fullName evidence="11">Dolichyl-diphosphooligosaccharide--protein glycosyltransferase subunit DAD1</fullName>
        <shortName evidence="11">Oligosaccharyl transferase subunit DAD1</shortName>
    </recommendedName>
</protein>
<keyword evidence="8 11" id="KW-0256">Endoplasmic reticulum</keyword>
<gene>
    <name evidence="12" type="ORF">HKI87_04g28830</name>
</gene>
<comment type="similarity">
    <text evidence="4 11">Belongs to the DAD/OST2 family.</text>
</comment>
<feature type="transmembrane region" description="Helical" evidence="11">
    <location>
        <begin position="93"/>
        <end position="112"/>
    </location>
</feature>
<sequence length="113" mass="12679">MFKDVMEIAGVFTREYSKTPKLLKITDCFILYAVTLAALQYAYMCAFGSFPYNAFLGGFFCSVGFAILTVCFRMQIDPSQREGANKTGNLERVFADYCVACVFLFFIAISYVG</sequence>
<dbReference type="Proteomes" id="UP001472866">
    <property type="component" value="Chromosome 04"/>
</dbReference>
<dbReference type="EMBL" id="CP151504">
    <property type="protein sequence ID" value="WZN61348.1"/>
    <property type="molecule type" value="Genomic_DNA"/>
</dbReference>
<evidence type="ECO:0000256" key="11">
    <source>
        <dbReference type="RuleBase" id="RU361136"/>
    </source>
</evidence>
<comment type="pathway">
    <text evidence="3 11">Protein modification; protein glycosylation.</text>
</comment>
<comment type="subunit">
    <text evidence="5 11">Component of the oligosaccharyltransferase (OST) complex.</text>
</comment>
<evidence type="ECO:0000256" key="3">
    <source>
        <dbReference type="ARBA" id="ARBA00004922"/>
    </source>
</evidence>
<keyword evidence="13" id="KW-1185">Reference proteome</keyword>
<evidence type="ECO:0000256" key="5">
    <source>
        <dbReference type="ARBA" id="ARBA00011157"/>
    </source>
</evidence>
<evidence type="ECO:0000256" key="1">
    <source>
        <dbReference type="ARBA" id="ARBA00002791"/>
    </source>
</evidence>
<evidence type="ECO:0000256" key="9">
    <source>
        <dbReference type="ARBA" id="ARBA00022989"/>
    </source>
</evidence>
<feature type="transmembrane region" description="Helical" evidence="11">
    <location>
        <begin position="50"/>
        <end position="72"/>
    </location>
</feature>
<name>A0AAX4P5Y9_9CHLO</name>
<dbReference type="Pfam" id="PF02109">
    <property type="entry name" value="DAD"/>
    <property type="match status" value="1"/>
</dbReference>
<reference evidence="12 13" key="1">
    <citation type="submission" date="2024-03" db="EMBL/GenBank/DDBJ databases">
        <title>Complete genome sequence of the green alga Chloropicon roscoffensis RCC1871.</title>
        <authorList>
            <person name="Lemieux C."/>
            <person name="Pombert J.-F."/>
            <person name="Otis C."/>
            <person name="Turmel M."/>
        </authorList>
    </citation>
    <scope>NUCLEOTIDE SEQUENCE [LARGE SCALE GENOMIC DNA]</scope>
    <source>
        <strain evidence="12 13">RCC1871</strain>
    </source>
</reference>
<evidence type="ECO:0000313" key="12">
    <source>
        <dbReference type="EMBL" id="WZN61348.1"/>
    </source>
</evidence>
<organism evidence="12 13">
    <name type="scientific">Chloropicon roscoffensis</name>
    <dbReference type="NCBI Taxonomy" id="1461544"/>
    <lineage>
        <taxon>Eukaryota</taxon>
        <taxon>Viridiplantae</taxon>
        <taxon>Chlorophyta</taxon>
        <taxon>Chloropicophyceae</taxon>
        <taxon>Chloropicales</taxon>
        <taxon>Chloropicaceae</taxon>
        <taxon>Chloropicon</taxon>
    </lineage>
</organism>
<proteinExistence type="inferred from homology"/>
<dbReference type="AlphaFoldDB" id="A0AAX4P5Y9"/>
<comment type="subcellular location">
    <subcellularLocation>
        <location evidence="2 11">Endoplasmic reticulum membrane</location>
        <topology evidence="2 11">Multi-pass membrane protein</topology>
    </subcellularLocation>
</comment>
<dbReference type="GO" id="GO:0008250">
    <property type="term" value="C:oligosaccharyltransferase complex"/>
    <property type="evidence" value="ECO:0007669"/>
    <property type="project" value="InterPro"/>
</dbReference>
<keyword evidence="9 11" id="KW-1133">Transmembrane helix</keyword>
<comment type="function">
    <text evidence="1 11">Subunit of the oligosaccharyl transferase (OST) complex that catalyzes the initial transfer of a defined glycan (Glc(3)Man(9)GlcNAc(2) in eukaryotes) from the lipid carrier dolichol-pyrophosphate to an asparagine residue within an Asn-X-Ser/Thr consensus motif in nascent polypeptide chains, the first step in protein N-glycosylation. N-glycosylation occurs cotranslationally and the complex associates with the Sec61 complex at the channel-forming translocon complex that mediates protein translocation across the endoplasmic reticulum (ER). All subunits are required for a maximal enzyme activity.</text>
</comment>
<feature type="transmembrane region" description="Helical" evidence="11">
    <location>
        <begin position="22"/>
        <end position="44"/>
    </location>
</feature>
<dbReference type="PANTHER" id="PTHR10705">
    <property type="entry name" value="DOLICHYL-DIPHOSPHOOLIGOSACCHARIDE--PROTEIN GLYCOSYLTRANSFERASE SUBUNIT DAD1"/>
    <property type="match status" value="1"/>
</dbReference>
<evidence type="ECO:0000313" key="13">
    <source>
        <dbReference type="Proteomes" id="UP001472866"/>
    </source>
</evidence>
<keyword evidence="10 11" id="KW-0472">Membrane</keyword>
<evidence type="ECO:0000256" key="7">
    <source>
        <dbReference type="ARBA" id="ARBA00022703"/>
    </source>
</evidence>
<keyword evidence="7" id="KW-0053">Apoptosis</keyword>